<feature type="chain" id="PRO_5025570268" evidence="2">
    <location>
        <begin position="20"/>
        <end position="126"/>
    </location>
</feature>
<keyword evidence="2" id="KW-0732">Signal</keyword>
<accession>A0A6A7C6S0</accession>
<gene>
    <name evidence="3" type="ORF">K470DRAFT_9634</name>
</gene>
<name>A0A6A7C6S0_9PEZI</name>
<feature type="region of interest" description="Disordered" evidence="1">
    <location>
        <begin position="52"/>
        <end position="77"/>
    </location>
</feature>
<sequence>MLMVSFAFTVAGLLSLAFSIHVFINNAKGRKDTMTSIELMETRLENTLELQATTLESPSTIDGGGGPEKECEPRPRQQRRISMYKSCQKNVAPTHDQSLSQKPEFLGVFTSIEEVSPETGHRLVHA</sequence>
<dbReference type="AlphaFoldDB" id="A0A6A7C6S0"/>
<organism evidence="3 4">
    <name type="scientific">Piedraia hortae CBS 480.64</name>
    <dbReference type="NCBI Taxonomy" id="1314780"/>
    <lineage>
        <taxon>Eukaryota</taxon>
        <taxon>Fungi</taxon>
        <taxon>Dikarya</taxon>
        <taxon>Ascomycota</taxon>
        <taxon>Pezizomycotina</taxon>
        <taxon>Dothideomycetes</taxon>
        <taxon>Dothideomycetidae</taxon>
        <taxon>Capnodiales</taxon>
        <taxon>Piedraiaceae</taxon>
        <taxon>Piedraia</taxon>
    </lineage>
</organism>
<evidence type="ECO:0000313" key="4">
    <source>
        <dbReference type="Proteomes" id="UP000799421"/>
    </source>
</evidence>
<reference evidence="3" key="1">
    <citation type="journal article" date="2020" name="Stud. Mycol.">
        <title>101 Dothideomycetes genomes: a test case for predicting lifestyles and emergence of pathogens.</title>
        <authorList>
            <person name="Haridas S."/>
            <person name="Albert R."/>
            <person name="Binder M."/>
            <person name="Bloem J."/>
            <person name="Labutti K."/>
            <person name="Salamov A."/>
            <person name="Andreopoulos B."/>
            <person name="Baker S."/>
            <person name="Barry K."/>
            <person name="Bills G."/>
            <person name="Bluhm B."/>
            <person name="Cannon C."/>
            <person name="Castanera R."/>
            <person name="Culley D."/>
            <person name="Daum C."/>
            <person name="Ezra D."/>
            <person name="Gonzalez J."/>
            <person name="Henrissat B."/>
            <person name="Kuo A."/>
            <person name="Liang C."/>
            <person name="Lipzen A."/>
            <person name="Lutzoni F."/>
            <person name="Magnuson J."/>
            <person name="Mondo S."/>
            <person name="Nolan M."/>
            <person name="Ohm R."/>
            <person name="Pangilinan J."/>
            <person name="Park H.-J."/>
            <person name="Ramirez L."/>
            <person name="Alfaro M."/>
            <person name="Sun H."/>
            <person name="Tritt A."/>
            <person name="Yoshinaga Y."/>
            <person name="Zwiers L.-H."/>
            <person name="Turgeon B."/>
            <person name="Goodwin S."/>
            <person name="Spatafora J."/>
            <person name="Crous P."/>
            <person name="Grigoriev I."/>
        </authorList>
    </citation>
    <scope>NUCLEOTIDE SEQUENCE</scope>
    <source>
        <strain evidence="3">CBS 480.64</strain>
    </source>
</reference>
<evidence type="ECO:0000256" key="2">
    <source>
        <dbReference type="SAM" id="SignalP"/>
    </source>
</evidence>
<evidence type="ECO:0000256" key="1">
    <source>
        <dbReference type="SAM" id="MobiDB-lite"/>
    </source>
</evidence>
<dbReference type="Proteomes" id="UP000799421">
    <property type="component" value="Unassembled WGS sequence"/>
</dbReference>
<proteinExistence type="predicted"/>
<feature type="signal peptide" evidence="2">
    <location>
        <begin position="1"/>
        <end position="19"/>
    </location>
</feature>
<evidence type="ECO:0000313" key="3">
    <source>
        <dbReference type="EMBL" id="KAF2862388.1"/>
    </source>
</evidence>
<dbReference type="EMBL" id="MU005966">
    <property type="protein sequence ID" value="KAF2862388.1"/>
    <property type="molecule type" value="Genomic_DNA"/>
</dbReference>
<keyword evidence="4" id="KW-1185">Reference proteome</keyword>
<protein>
    <submittedName>
        <fullName evidence="3">Uncharacterized protein</fullName>
    </submittedName>
</protein>